<dbReference type="CDD" id="cd04301">
    <property type="entry name" value="NAT_SF"/>
    <property type="match status" value="1"/>
</dbReference>
<accession>A0ABN8HYB1</accession>
<sequence>MDSLDNKAVIVSDKYRIECLSATTFPGALRVIKEAFCQDEYVSIGSEVNKNPIAAEELLELCADAALDGVSLVAVTLSTEEVVAVAFNKIQVQSTSESEKPFFEIFAEERCTQESSRSLIQFMANVDGRCNLFEKYGVDCSLEIMFLATLREHRKQKLGTLLCKYSVEIARRLRDGPIAEIAVRDLGPNYSMIKSREPVETYPKICQAIWTSKGSQKIGEALNFTVHLTVPLKEFIFEGKSYSERIGDDSAFCEVVGKALY</sequence>
<gene>
    <name evidence="1" type="ORF">IPOD504_LOCUS1940</name>
</gene>
<keyword evidence="2" id="KW-1185">Reference proteome</keyword>
<dbReference type="PANTHER" id="PTHR20905:SF28">
    <property type="entry name" value="GH28833P-RELATED"/>
    <property type="match status" value="1"/>
</dbReference>
<evidence type="ECO:0000313" key="1">
    <source>
        <dbReference type="EMBL" id="CAH2039742.1"/>
    </source>
</evidence>
<protein>
    <recommendedName>
        <fullName evidence="3">N-acetyltransferase domain-containing protein</fullName>
    </recommendedName>
</protein>
<dbReference type="SUPFAM" id="SSF55729">
    <property type="entry name" value="Acyl-CoA N-acyltransferases (Nat)"/>
    <property type="match status" value="1"/>
</dbReference>
<name>A0ABN8HYB1_9NEOP</name>
<organism evidence="1 2">
    <name type="scientific">Iphiclides podalirius</name>
    <name type="common">scarce swallowtail</name>
    <dbReference type="NCBI Taxonomy" id="110791"/>
    <lineage>
        <taxon>Eukaryota</taxon>
        <taxon>Metazoa</taxon>
        <taxon>Ecdysozoa</taxon>
        <taxon>Arthropoda</taxon>
        <taxon>Hexapoda</taxon>
        <taxon>Insecta</taxon>
        <taxon>Pterygota</taxon>
        <taxon>Neoptera</taxon>
        <taxon>Endopterygota</taxon>
        <taxon>Lepidoptera</taxon>
        <taxon>Glossata</taxon>
        <taxon>Ditrysia</taxon>
        <taxon>Papilionoidea</taxon>
        <taxon>Papilionidae</taxon>
        <taxon>Papilioninae</taxon>
        <taxon>Iphiclides</taxon>
    </lineage>
</organism>
<dbReference type="InterPro" id="IPR016181">
    <property type="entry name" value="Acyl_CoA_acyltransferase"/>
</dbReference>
<dbReference type="Proteomes" id="UP000837857">
    <property type="component" value="Chromosome 11"/>
</dbReference>
<dbReference type="Gene3D" id="3.40.630.30">
    <property type="match status" value="1"/>
</dbReference>
<evidence type="ECO:0008006" key="3">
    <source>
        <dbReference type="Google" id="ProtNLM"/>
    </source>
</evidence>
<proteinExistence type="predicted"/>
<dbReference type="EMBL" id="OW152823">
    <property type="protein sequence ID" value="CAH2039742.1"/>
    <property type="molecule type" value="Genomic_DNA"/>
</dbReference>
<evidence type="ECO:0000313" key="2">
    <source>
        <dbReference type="Proteomes" id="UP000837857"/>
    </source>
</evidence>
<reference evidence="1" key="1">
    <citation type="submission" date="2022-03" db="EMBL/GenBank/DDBJ databases">
        <authorList>
            <person name="Martin H S."/>
        </authorList>
    </citation>
    <scope>NUCLEOTIDE SEQUENCE</scope>
</reference>
<feature type="non-terminal residue" evidence="1">
    <location>
        <position position="261"/>
    </location>
</feature>
<dbReference type="PANTHER" id="PTHR20905">
    <property type="entry name" value="N-ACETYLTRANSFERASE-RELATED"/>
    <property type="match status" value="1"/>
</dbReference>